<evidence type="ECO:0000256" key="3">
    <source>
        <dbReference type="ARBA" id="ARBA00022729"/>
    </source>
</evidence>
<dbReference type="SMART" id="SM00062">
    <property type="entry name" value="PBPb"/>
    <property type="match status" value="1"/>
</dbReference>
<sequence>MKKNAMIAAFSLLVSLVLPACGTTQTQTQQPPAQNQATGSNNLLGQIKADGKIRIGTEGTYPPYTFHDASGKLIGFDVEIAEEVASRLGVKPEFIETQWDGMFAGLDSKRFDIIVNQVGIRPDRQAKYDFTEPYIVSKPVLIVRKDNDSIKNFADLKGKKAAQTLTSNYKEIAVSKGAEIVGVEGFNQSIDLLASSRADAVVNDGLSYLDFIKQKPDAPVKVVAELDEPAIMGIMLRKDNKELVEALNKALSDMKKDGKYLEISQKYFGTDVSK</sequence>
<proteinExistence type="inferred from homology"/>
<evidence type="ECO:0000259" key="6">
    <source>
        <dbReference type="SMART" id="SM00062"/>
    </source>
</evidence>
<evidence type="ECO:0000256" key="1">
    <source>
        <dbReference type="ARBA" id="ARBA00004196"/>
    </source>
</evidence>
<dbReference type="AlphaFoldDB" id="A0A3M8DPS5"/>
<evidence type="ECO:0000256" key="4">
    <source>
        <dbReference type="RuleBase" id="RU003744"/>
    </source>
</evidence>
<dbReference type="OrthoDB" id="8613538at2"/>
<reference evidence="7 8" key="1">
    <citation type="submission" date="2018-10" db="EMBL/GenBank/DDBJ databases">
        <title>Phylogenomics of Brevibacillus.</title>
        <authorList>
            <person name="Dunlap C."/>
        </authorList>
    </citation>
    <scope>NUCLEOTIDE SEQUENCE [LARGE SCALE GENOMIC DNA]</scope>
    <source>
        <strain evidence="7 8">JCM 15716</strain>
    </source>
</reference>
<dbReference type="CDD" id="cd13711">
    <property type="entry name" value="PBP2_Ngo0372_TcyA"/>
    <property type="match status" value="1"/>
</dbReference>
<dbReference type="PROSITE" id="PS01039">
    <property type="entry name" value="SBP_BACTERIAL_3"/>
    <property type="match status" value="1"/>
</dbReference>
<dbReference type="Gene3D" id="3.40.190.10">
    <property type="entry name" value="Periplasmic binding protein-like II"/>
    <property type="match status" value="2"/>
</dbReference>
<comment type="caution">
    <text evidence="7">The sequence shown here is derived from an EMBL/GenBank/DDBJ whole genome shotgun (WGS) entry which is preliminary data.</text>
</comment>
<comment type="similarity">
    <text evidence="2 4">Belongs to the bacterial solute-binding protein 3 family.</text>
</comment>
<dbReference type="SUPFAM" id="SSF53850">
    <property type="entry name" value="Periplasmic binding protein-like II"/>
    <property type="match status" value="1"/>
</dbReference>
<dbReference type="InterPro" id="IPR001638">
    <property type="entry name" value="Solute-binding_3/MltF_N"/>
</dbReference>
<accession>A0A3M8DPS5</accession>
<dbReference type="Proteomes" id="UP000271031">
    <property type="component" value="Unassembled WGS sequence"/>
</dbReference>
<dbReference type="EMBL" id="RHHQ01000008">
    <property type="protein sequence ID" value="RNB89974.1"/>
    <property type="molecule type" value="Genomic_DNA"/>
</dbReference>
<dbReference type="PANTHER" id="PTHR35936">
    <property type="entry name" value="MEMBRANE-BOUND LYTIC MUREIN TRANSGLYCOSYLASE F"/>
    <property type="match status" value="1"/>
</dbReference>
<gene>
    <name evidence="7" type="ORF">EDM56_12545</name>
</gene>
<dbReference type="RefSeq" id="WP_122918227.1">
    <property type="nucleotide sequence ID" value="NZ_RHHQ01000008.1"/>
</dbReference>
<evidence type="ECO:0000256" key="2">
    <source>
        <dbReference type="ARBA" id="ARBA00010333"/>
    </source>
</evidence>
<keyword evidence="3 5" id="KW-0732">Signal</keyword>
<feature type="signal peptide" evidence="5">
    <location>
        <begin position="1"/>
        <end position="20"/>
    </location>
</feature>
<dbReference type="GO" id="GO:0030313">
    <property type="term" value="C:cell envelope"/>
    <property type="evidence" value="ECO:0007669"/>
    <property type="project" value="UniProtKB-SubCell"/>
</dbReference>
<name>A0A3M8DPS5_9BACL</name>
<comment type="subcellular location">
    <subcellularLocation>
        <location evidence="1">Cell envelope</location>
    </subcellularLocation>
</comment>
<evidence type="ECO:0000313" key="7">
    <source>
        <dbReference type="EMBL" id="RNB89974.1"/>
    </source>
</evidence>
<organism evidence="7 8">
    <name type="scientific">Brevibacillus fluminis</name>
    <dbReference type="NCBI Taxonomy" id="511487"/>
    <lineage>
        <taxon>Bacteria</taxon>
        <taxon>Bacillati</taxon>
        <taxon>Bacillota</taxon>
        <taxon>Bacilli</taxon>
        <taxon>Bacillales</taxon>
        <taxon>Paenibacillaceae</taxon>
        <taxon>Brevibacillus</taxon>
    </lineage>
</organism>
<feature type="chain" id="PRO_5039669931" evidence="5">
    <location>
        <begin position="21"/>
        <end position="274"/>
    </location>
</feature>
<evidence type="ECO:0000313" key="8">
    <source>
        <dbReference type="Proteomes" id="UP000271031"/>
    </source>
</evidence>
<dbReference type="Pfam" id="PF00497">
    <property type="entry name" value="SBP_bac_3"/>
    <property type="match status" value="1"/>
</dbReference>
<evidence type="ECO:0000256" key="5">
    <source>
        <dbReference type="SAM" id="SignalP"/>
    </source>
</evidence>
<protein>
    <submittedName>
        <fullName evidence="7">Amino acid ABC transporter substrate-binding protein</fullName>
    </submittedName>
</protein>
<dbReference type="PANTHER" id="PTHR35936:SF34">
    <property type="entry name" value="ABC TRANSPORTER EXTRACELLULAR-BINDING PROTEIN YCKB-RELATED"/>
    <property type="match status" value="1"/>
</dbReference>
<dbReference type="InterPro" id="IPR018313">
    <property type="entry name" value="SBP_3_CS"/>
</dbReference>
<feature type="domain" description="Solute-binding protein family 3/N-terminal" evidence="6">
    <location>
        <begin position="52"/>
        <end position="271"/>
    </location>
</feature>
<keyword evidence="8" id="KW-1185">Reference proteome</keyword>